<sequence>MKLFRTKPLDDALTLKKTFPADSSGHFLHRGGVIGSKTRDDDLNRHLPSLEKPQLKPTNDVQHFCSFFHPVTYSLLHLLPKVSGLEHSDGALYERRKALRSMIAADQATLDTLTG</sequence>
<proteinExistence type="predicted"/>
<dbReference type="EMBL" id="OV725082">
    <property type="protein sequence ID" value="CAH1406523.1"/>
    <property type="molecule type" value="Genomic_DNA"/>
</dbReference>
<keyword evidence="2" id="KW-1185">Reference proteome</keyword>
<evidence type="ECO:0000313" key="1">
    <source>
        <dbReference type="EMBL" id="CAH1406523.1"/>
    </source>
</evidence>
<protein>
    <submittedName>
        <fullName evidence="1">Uncharacterized protein</fullName>
    </submittedName>
</protein>
<accession>A0A9P0MTF3</accession>
<name>A0A9P0MTF3_NEZVI</name>
<gene>
    <name evidence="1" type="ORF">NEZAVI_LOCUS14441</name>
</gene>
<dbReference type="Proteomes" id="UP001152798">
    <property type="component" value="Chromosome 6"/>
</dbReference>
<evidence type="ECO:0000313" key="2">
    <source>
        <dbReference type="Proteomes" id="UP001152798"/>
    </source>
</evidence>
<organism evidence="1 2">
    <name type="scientific">Nezara viridula</name>
    <name type="common">Southern green stink bug</name>
    <name type="synonym">Cimex viridulus</name>
    <dbReference type="NCBI Taxonomy" id="85310"/>
    <lineage>
        <taxon>Eukaryota</taxon>
        <taxon>Metazoa</taxon>
        <taxon>Ecdysozoa</taxon>
        <taxon>Arthropoda</taxon>
        <taxon>Hexapoda</taxon>
        <taxon>Insecta</taxon>
        <taxon>Pterygota</taxon>
        <taxon>Neoptera</taxon>
        <taxon>Paraneoptera</taxon>
        <taxon>Hemiptera</taxon>
        <taxon>Heteroptera</taxon>
        <taxon>Panheteroptera</taxon>
        <taxon>Pentatomomorpha</taxon>
        <taxon>Pentatomoidea</taxon>
        <taxon>Pentatomidae</taxon>
        <taxon>Pentatominae</taxon>
        <taxon>Nezara</taxon>
    </lineage>
</organism>
<reference evidence="1" key="1">
    <citation type="submission" date="2022-01" db="EMBL/GenBank/DDBJ databases">
        <authorList>
            <person name="King R."/>
        </authorList>
    </citation>
    <scope>NUCLEOTIDE SEQUENCE</scope>
</reference>
<dbReference type="AlphaFoldDB" id="A0A9P0MTF3"/>